<feature type="transmembrane region" description="Helical" evidence="7">
    <location>
        <begin position="146"/>
        <end position="163"/>
    </location>
</feature>
<dbReference type="GO" id="GO:0016887">
    <property type="term" value="F:ATP hydrolysis activity"/>
    <property type="evidence" value="ECO:0007669"/>
    <property type="project" value="InterPro"/>
</dbReference>
<dbReference type="Pfam" id="PF00664">
    <property type="entry name" value="ABC_membrane"/>
    <property type="match status" value="1"/>
</dbReference>
<dbReference type="InterPro" id="IPR027417">
    <property type="entry name" value="P-loop_NTPase"/>
</dbReference>
<dbReference type="GO" id="GO:0140359">
    <property type="term" value="F:ABC-type transporter activity"/>
    <property type="evidence" value="ECO:0007669"/>
    <property type="project" value="InterPro"/>
</dbReference>
<comment type="subcellular location">
    <subcellularLocation>
        <location evidence="1">Cell membrane</location>
        <topology evidence="1">Multi-pass membrane protein</topology>
    </subcellularLocation>
</comment>
<dbReference type="Gene3D" id="1.20.1560.10">
    <property type="entry name" value="ABC transporter type 1, transmembrane domain"/>
    <property type="match status" value="1"/>
</dbReference>
<accession>A0A239CT50</accession>
<dbReference type="CDD" id="cd18584">
    <property type="entry name" value="ABC_6TM_AarD_CydD"/>
    <property type="match status" value="1"/>
</dbReference>
<dbReference type="Proteomes" id="UP000198426">
    <property type="component" value="Unassembled WGS sequence"/>
</dbReference>
<dbReference type="AlphaFoldDB" id="A0A239CT50"/>
<evidence type="ECO:0000256" key="7">
    <source>
        <dbReference type="SAM" id="Phobius"/>
    </source>
</evidence>
<dbReference type="GO" id="GO:0005524">
    <property type="term" value="F:ATP binding"/>
    <property type="evidence" value="ECO:0007669"/>
    <property type="project" value="UniProtKB-KW"/>
</dbReference>
<feature type="transmembrane region" description="Helical" evidence="7">
    <location>
        <begin position="169"/>
        <end position="190"/>
    </location>
</feature>
<dbReference type="Gene3D" id="3.40.50.300">
    <property type="entry name" value="P-loop containing nucleotide triphosphate hydrolases"/>
    <property type="match status" value="1"/>
</dbReference>
<dbReference type="SUPFAM" id="SSF90123">
    <property type="entry name" value="ABC transporter transmembrane region"/>
    <property type="match status" value="1"/>
</dbReference>
<dbReference type="GO" id="GO:0042883">
    <property type="term" value="P:cysteine transport"/>
    <property type="evidence" value="ECO:0007669"/>
    <property type="project" value="InterPro"/>
</dbReference>
<evidence type="ECO:0000256" key="1">
    <source>
        <dbReference type="ARBA" id="ARBA00004651"/>
    </source>
</evidence>
<dbReference type="InterPro" id="IPR039421">
    <property type="entry name" value="Type_1_exporter"/>
</dbReference>
<keyword evidence="3" id="KW-0547">Nucleotide-binding</keyword>
<keyword evidence="4 10" id="KW-0067">ATP-binding</keyword>
<organism evidence="10 11">
    <name type="scientific">Tropicimonas sediminicola</name>
    <dbReference type="NCBI Taxonomy" id="1031541"/>
    <lineage>
        <taxon>Bacteria</taxon>
        <taxon>Pseudomonadati</taxon>
        <taxon>Pseudomonadota</taxon>
        <taxon>Alphaproteobacteria</taxon>
        <taxon>Rhodobacterales</taxon>
        <taxon>Roseobacteraceae</taxon>
        <taxon>Tropicimonas</taxon>
    </lineage>
</organism>
<dbReference type="SUPFAM" id="SSF52540">
    <property type="entry name" value="P-loop containing nucleoside triphosphate hydrolases"/>
    <property type="match status" value="1"/>
</dbReference>
<sequence>MGSPLSGKDASPAGLRLLDAVTPEKARLDRAGWVSVVAALLWLPQAGAVAWLLSELVHGRATISASLTGTVGFAALGILRAWLQALSDRLSVEAADGVLAVERSALIRREGRRSPMAGGPGSAAVAALASEKLAALAPYLTRYRPAWLRAAVVPLVILAVSAWCSWAVALVLLVAGPLIPVFMALVGMAARDASARQMEEIGSLNTRLLERLQALVDIRLLDGRTQVLGGFAERAEALRARTMEVLRIAFLSSAVLELFSALGVAMVAVYVGFSLLGTISFGAWATPLTMGQGIFLLLLAPEFFQPLRDVAAAWHDKAAATAVAAELAEAEAEVSVALVGAGVTAVPLPGAPSLQTVGLEVLAAPGLRLRFPDFTVPAGGSCALVGASGQGKSTLLAALAGLVPVSGGEIRVAGHRLGDAAADAWRMRIGWVPQAPHFFAASLGANLRLGEPGASAEEVRMALDVARARDVLERMPRGLLSRLGETGAGVSGGEARRLMLARAALGAADVILADEPTSNLDAETAAAVTDSLLALARGGATLVVATHDPALAARMDQQITLETTV</sequence>
<name>A0A239CT50_9RHOB</name>
<keyword evidence="5 7" id="KW-1133">Transmembrane helix</keyword>
<protein>
    <submittedName>
        <fullName evidence="10">ATP-binding cassette, subfamily C, CydD</fullName>
    </submittedName>
</protein>
<evidence type="ECO:0000259" key="9">
    <source>
        <dbReference type="PROSITE" id="PS50929"/>
    </source>
</evidence>
<dbReference type="SMART" id="SM00382">
    <property type="entry name" value="AAA"/>
    <property type="match status" value="1"/>
</dbReference>
<evidence type="ECO:0000256" key="4">
    <source>
        <dbReference type="ARBA" id="ARBA00022840"/>
    </source>
</evidence>
<keyword evidence="11" id="KW-1185">Reference proteome</keyword>
<proteinExistence type="predicted"/>
<dbReference type="Pfam" id="PF00005">
    <property type="entry name" value="ABC_tran"/>
    <property type="match status" value="1"/>
</dbReference>
<keyword evidence="2 7" id="KW-0812">Transmembrane</keyword>
<feature type="transmembrane region" description="Helical" evidence="7">
    <location>
        <begin position="65"/>
        <end position="83"/>
    </location>
</feature>
<dbReference type="GO" id="GO:0034040">
    <property type="term" value="F:ATPase-coupled lipid transmembrane transporter activity"/>
    <property type="evidence" value="ECO:0007669"/>
    <property type="project" value="TreeGrafter"/>
</dbReference>
<dbReference type="InterPro" id="IPR003439">
    <property type="entry name" value="ABC_transporter-like_ATP-bd"/>
</dbReference>
<dbReference type="NCBIfam" id="TIGR02857">
    <property type="entry name" value="CydD"/>
    <property type="match status" value="1"/>
</dbReference>
<dbReference type="InterPro" id="IPR011527">
    <property type="entry name" value="ABC1_TM_dom"/>
</dbReference>
<dbReference type="InterPro" id="IPR036640">
    <property type="entry name" value="ABC1_TM_sf"/>
</dbReference>
<reference evidence="10 11" key="1">
    <citation type="submission" date="2017-06" db="EMBL/GenBank/DDBJ databases">
        <authorList>
            <person name="Kim H.J."/>
            <person name="Triplett B.A."/>
        </authorList>
    </citation>
    <scope>NUCLEOTIDE SEQUENCE [LARGE SCALE GENOMIC DNA]</scope>
    <source>
        <strain evidence="10 11">DSM 29339</strain>
    </source>
</reference>
<dbReference type="PANTHER" id="PTHR24221:SF261">
    <property type="entry name" value="GLUTATHIONE_L-CYSTEINE TRANSPORT SYSTEM ATP-BINDING_PERMEASE PROTEIN CYDD"/>
    <property type="match status" value="1"/>
</dbReference>
<dbReference type="InterPro" id="IPR014216">
    <property type="entry name" value="ABC_transptr_CydD"/>
</dbReference>
<keyword evidence="6 7" id="KW-0472">Membrane</keyword>
<feature type="domain" description="ABC transporter" evidence="8">
    <location>
        <begin position="354"/>
        <end position="565"/>
    </location>
</feature>
<evidence type="ECO:0000256" key="6">
    <source>
        <dbReference type="ARBA" id="ARBA00023136"/>
    </source>
</evidence>
<feature type="transmembrane region" description="Helical" evidence="7">
    <location>
        <begin position="248"/>
        <end position="273"/>
    </location>
</feature>
<evidence type="ECO:0000256" key="2">
    <source>
        <dbReference type="ARBA" id="ARBA00022692"/>
    </source>
</evidence>
<dbReference type="OrthoDB" id="9806127at2"/>
<dbReference type="InterPro" id="IPR017871">
    <property type="entry name" value="ABC_transporter-like_CS"/>
</dbReference>
<gene>
    <name evidence="10" type="ORF">SAMN05421757_101466</name>
</gene>
<evidence type="ECO:0000313" key="10">
    <source>
        <dbReference type="EMBL" id="SNS23426.1"/>
    </source>
</evidence>
<feature type="domain" description="ABC transmembrane type-1" evidence="9">
    <location>
        <begin position="35"/>
        <end position="319"/>
    </location>
</feature>
<dbReference type="PROSITE" id="PS00211">
    <property type="entry name" value="ABC_TRANSPORTER_1"/>
    <property type="match status" value="1"/>
</dbReference>
<dbReference type="PROSITE" id="PS50929">
    <property type="entry name" value="ABC_TM1F"/>
    <property type="match status" value="1"/>
</dbReference>
<dbReference type="PROSITE" id="PS50893">
    <property type="entry name" value="ABC_TRANSPORTER_2"/>
    <property type="match status" value="1"/>
</dbReference>
<evidence type="ECO:0000256" key="3">
    <source>
        <dbReference type="ARBA" id="ARBA00022741"/>
    </source>
</evidence>
<dbReference type="GO" id="GO:0005886">
    <property type="term" value="C:plasma membrane"/>
    <property type="evidence" value="ECO:0007669"/>
    <property type="project" value="UniProtKB-SubCell"/>
</dbReference>
<evidence type="ECO:0000313" key="11">
    <source>
        <dbReference type="Proteomes" id="UP000198426"/>
    </source>
</evidence>
<evidence type="ECO:0000259" key="8">
    <source>
        <dbReference type="PROSITE" id="PS50893"/>
    </source>
</evidence>
<dbReference type="EMBL" id="FZOY01000001">
    <property type="protein sequence ID" value="SNS23426.1"/>
    <property type="molecule type" value="Genomic_DNA"/>
</dbReference>
<feature type="transmembrane region" description="Helical" evidence="7">
    <location>
        <begin position="33"/>
        <end position="53"/>
    </location>
</feature>
<evidence type="ECO:0000256" key="5">
    <source>
        <dbReference type="ARBA" id="ARBA00022989"/>
    </source>
</evidence>
<dbReference type="PANTHER" id="PTHR24221">
    <property type="entry name" value="ATP-BINDING CASSETTE SUB-FAMILY B"/>
    <property type="match status" value="1"/>
</dbReference>
<dbReference type="InterPro" id="IPR003593">
    <property type="entry name" value="AAA+_ATPase"/>
</dbReference>